<feature type="DNA-binding region" description="H-T-H motif" evidence="4">
    <location>
        <begin position="36"/>
        <end position="55"/>
    </location>
</feature>
<evidence type="ECO:0000256" key="3">
    <source>
        <dbReference type="ARBA" id="ARBA00023163"/>
    </source>
</evidence>
<name>A0ABW0XDP8_9ACTN</name>
<dbReference type="PROSITE" id="PS50977">
    <property type="entry name" value="HTH_TETR_2"/>
    <property type="match status" value="1"/>
</dbReference>
<dbReference type="InterPro" id="IPR001647">
    <property type="entry name" value="HTH_TetR"/>
</dbReference>
<feature type="domain" description="HTH tetR-type" evidence="5">
    <location>
        <begin position="13"/>
        <end position="73"/>
    </location>
</feature>
<keyword evidence="7" id="KW-1185">Reference proteome</keyword>
<comment type="caution">
    <text evidence="6">The sequence shown here is derived from an EMBL/GenBank/DDBJ whole genome shotgun (WGS) entry which is preliminary data.</text>
</comment>
<proteinExistence type="predicted"/>
<protein>
    <submittedName>
        <fullName evidence="6">TetR/AcrR family transcriptional regulator</fullName>
    </submittedName>
</protein>
<dbReference type="PANTHER" id="PTHR30055:SF238">
    <property type="entry name" value="MYCOFACTOCIN BIOSYNTHESIS TRANSCRIPTIONAL REGULATOR MFTR-RELATED"/>
    <property type="match status" value="1"/>
</dbReference>
<dbReference type="InterPro" id="IPR050109">
    <property type="entry name" value="HTH-type_TetR-like_transc_reg"/>
</dbReference>
<sequence length="208" mass="22440">MTTKPGLRERKKERTRQALVAAAIELFGSKGYEETTIAELAEAADISTRTFFSYFASKEEVLFAGTPLKLERSASVLAEPLPGERPAALLLRSFRFVLDQDTDLTGDLAKLRTRLILRTPALQPFALRKVLEGQQELTRGLIAAYRGELDPVVAAAMTGALVGALVSTIATLLGRSEADGGAPADPERLRAEMEHAVRTALGEFGTLA</sequence>
<organism evidence="6 7">
    <name type="scientific">Kitasatospora misakiensis</name>
    <dbReference type="NCBI Taxonomy" id="67330"/>
    <lineage>
        <taxon>Bacteria</taxon>
        <taxon>Bacillati</taxon>
        <taxon>Actinomycetota</taxon>
        <taxon>Actinomycetes</taxon>
        <taxon>Kitasatosporales</taxon>
        <taxon>Streptomycetaceae</taxon>
        <taxon>Kitasatospora</taxon>
    </lineage>
</organism>
<dbReference type="PANTHER" id="PTHR30055">
    <property type="entry name" value="HTH-TYPE TRANSCRIPTIONAL REGULATOR RUTR"/>
    <property type="match status" value="1"/>
</dbReference>
<keyword evidence="2 4" id="KW-0238">DNA-binding</keyword>
<gene>
    <name evidence="6" type="ORF">ACFP3U_34020</name>
</gene>
<evidence type="ECO:0000313" key="6">
    <source>
        <dbReference type="EMBL" id="MFC5667970.1"/>
    </source>
</evidence>
<dbReference type="EMBL" id="JBHSOF010000074">
    <property type="protein sequence ID" value="MFC5667970.1"/>
    <property type="molecule type" value="Genomic_DNA"/>
</dbReference>
<keyword evidence="3" id="KW-0804">Transcription</keyword>
<dbReference type="RefSeq" id="WP_380229631.1">
    <property type="nucleotide sequence ID" value="NZ_JBHSOF010000074.1"/>
</dbReference>
<evidence type="ECO:0000256" key="2">
    <source>
        <dbReference type="ARBA" id="ARBA00023125"/>
    </source>
</evidence>
<evidence type="ECO:0000256" key="4">
    <source>
        <dbReference type="PROSITE-ProRule" id="PRU00335"/>
    </source>
</evidence>
<keyword evidence="1" id="KW-0805">Transcription regulation</keyword>
<dbReference type="InterPro" id="IPR009057">
    <property type="entry name" value="Homeodomain-like_sf"/>
</dbReference>
<dbReference type="Pfam" id="PF00440">
    <property type="entry name" value="TetR_N"/>
    <property type="match status" value="1"/>
</dbReference>
<evidence type="ECO:0000256" key="1">
    <source>
        <dbReference type="ARBA" id="ARBA00023015"/>
    </source>
</evidence>
<evidence type="ECO:0000313" key="7">
    <source>
        <dbReference type="Proteomes" id="UP001595975"/>
    </source>
</evidence>
<dbReference type="PRINTS" id="PR00455">
    <property type="entry name" value="HTHTETR"/>
</dbReference>
<evidence type="ECO:0000259" key="5">
    <source>
        <dbReference type="PROSITE" id="PS50977"/>
    </source>
</evidence>
<reference evidence="7" key="1">
    <citation type="journal article" date="2019" name="Int. J. Syst. Evol. Microbiol.">
        <title>The Global Catalogue of Microorganisms (GCM) 10K type strain sequencing project: providing services to taxonomists for standard genome sequencing and annotation.</title>
        <authorList>
            <consortium name="The Broad Institute Genomics Platform"/>
            <consortium name="The Broad Institute Genome Sequencing Center for Infectious Disease"/>
            <person name="Wu L."/>
            <person name="Ma J."/>
        </authorList>
    </citation>
    <scope>NUCLEOTIDE SEQUENCE [LARGE SCALE GENOMIC DNA]</scope>
    <source>
        <strain evidence="7">CGMCC 4.1437</strain>
    </source>
</reference>
<dbReference type="PROSITE" id="PS01081">
    <property type="entry name" value="HTH_TETR_1"/>
    <property type="match status" value="1"/>
</dbReference>
<dbReference type="SUPFAM" id="SSF46689">
    <property type="entry name" value="Homeodomain-like"/>
    <property type="match status" value="1"/>
</dbReference>
<dbReference type="InterPro" id="IPR023772">
    <property type="entry name" value="DNA-bd_HTH_TetR-type_CS"/>
</dbReference>
<accession>A0ABW0XDP8</accession>
<dbReference type="Proteomes" id="UP001595975">
    <property type="component" value="Unassembled WGS sequence"/>
</dbReference>
<dbReference type="Gene3D" id="1.10.357.10">
    <property type="entry name" value="Tetracycline Repressor, domain 2"/>
    <property type="match status" value="1"/>
</dbReference>